<comment type="caution">
    <text evidence="1">The sequence shown here is derived from an EMBL/GenBank/DDBJ whole genome shotgun (WGS) entry which is preliminary data.</text>
</comment>
<proteinExistence type="predicted"/>
<evidence type="ECO:0000313" key="1">
    <source>
        <dbReference type="EMBL" id="PRY35472.1"/>
    </source>
</evidence>
<sequence>MAHSSASPLSIDYLNSAKKQFAYYKLLGEQTINQLPDEALFWQYNAESNSISLIVKHLWGNMLSRWTDFLTTDGEKDWRNRDSEFEDDSRTRAELMDRWHAGWDCLLSTLDSLQGEDLQKEIFIRNMGHSVVEAINRQLAHYPYHVGQIVFIGKMALDSDWTSLSIPRGNSKNYNANKFAQPKRKEHFTDELLR</sequence>
<dbReference type="OrthoDB" id="68731at2"/>
<evidence type="ECO:0000313" key="2">
    <source>
        <dbReference type="Proteomes" id="UP000238375"/>
    </source>
</evidence>
<protein>
    <submittedName>
        <fullName evidence="1">Uncharacterized protein DUF1572</fullName>
    </submittedName>
</protein>
<dbReference type="Pfam" id="PF07609">
    <property type="entry name" value="DUF1572"/>
    <property type="match status" value="1"/>
</dbReference>
<dbReference type="SUPFAM" id="SSF109854">
    <property type="entry name" value="DinB/YfiT-like putative metalloenzymes"/>
    <property type="match status" value="1"/>
</dbReference>
<dbReference type="AlphaFoldDB" id="A0A2T0SPX4"/>
<dbReference type="Proteomes" id="UP000238375">
    <property type="component" value="Unassembled WGS sequence"/>
</dbReference>
<accession>A0A2T0SPX4</accession>
<organism evidence="1 2">
    <name type="scientific">Spirosoma oryzae</name>
    <dbReference type="NCBI Taxonomy" id="1469603"/>
    <lineage>
        <taxon>Bacteria</taxon>
        <taxon>Pseudomonadati</taxon>
        <taxon>Bacteroidota</taxon>
        <taxon>Cytophagia</taxon>
        <taxon>Cytophagales</taxon>
        <taxon>Cytophagaceae</taxon>
        <taxon>Spirosoma</taxon>
    </lineage>
</organism>
<dbReference type="RefSeq" id="WP_106138988.1">
    <property type="nucleotide sequence ID" value="NZ_PVTE01000014.1"/>
</dbReference>
<dbReference type="Gene3D" id="1.20.120.450">
    <property type="entry name" value="dinb family like domain"/>
    <property type="match status" value="1"/>
</dbReference>
<dbReference type="InterPro" id="IPR034660">
    <property type="entry name" value="DinB/YfiT-like"/>
</dbReference>
<name>A0A2T0SPX4_9BACT</name>
<gene>
    <name evidence="1" type="ORF">CLV58_11457</name>
</gene>
<dbReference type="InterPro" id="IPR011466">
    <property type="entry name" value="DUF1572"/>
</dbReference>
<dbReference type="EMBL" id="PVTE01000014">
    <property type="protein sequence ID" value="PRY35472.1"/>
    <property type="molecule type" value="Genomic_DNA"/>
</dbReference>
<reference evidence="1 2" key="1">
    <citation type="submission" date="2018-03" db="EMBL/GenBank/DDBJ databases">
        <title>Genomic Encyclopedia of Archaeal and Bacterial Type Strains, Phase II (KMG-II): from individual species to whole genera.</title>
        <authorList>
            <person name="Goeker M."/>
        </authorList>
    </citation>
    <scope>NUCLEOTIDE SEQUENCE [LARGE SCALE GENOMIC DNA]</scope>
    <source>
        <strain evidence="1 2">DSM 28354</strain>
    </source>
</reference>
<keyword evidence="2" id="KW-1185">Reference proteome</keyword>